<gene>
    <name evidence="2" type="ordered locus">Mzhil_1464</name>
</gene>
<dbReference type="InterPro" id="IPR016490">
    <property type="entry name" value="Tscrpt_reg_HTH_AF0396-typ3"/>
</dbReference>
<feature type="domain" description="Methanogenesis regulatory protein FilR1 middle" evidence="1">
    <location>
        <begin position="126"/>
        <end position="253"/>
    </location>
</feature>
<dbReference type="RefSeq" id="WP_013898740.1">
    <property type="nucleotide sequence ID" value="NC_015676.1"/>
</dbReference>
<proteinExistence type="predicted"/>
<organism evidence="2 3">
    <name type="scientific">Methanosalsum zhilinae (strain DSM 4017 / NBRC 107636 / OCM 62 / WeN5)</name>
    <name type="common">Methanohalophilus zhilinae</name>
    <dbReference type="NCBI Taxonomy" id="679901"/>
    <lineage>
        <taxon>Archaea</taxon>
        <taxon>Methanobacteriati</taxon>
        <taxon>Methanobacteriota</taxon>
        <taxon>Stenosarchaea group</taxon>
        <taxon>Methanomicrobia</taxon>
        <taxon>Methanosarcinales</taxon>
        <taxon>Methanosarcinaceae</taxon>
        <taxon>Methanosalsum</taxon>
    </lineage>
</organism>
<reference evidence="2 3" key="1">
    <citation type="submission" date="2010-07" db="EMBL/GenBank/DDBJ databases">
        <title>The complete genome of Methanosalsum zhilinae DSM 4017.</title>
        <authorList>
            <consortium name="US DOE Joint Genome Institute (JGI-PGF)"/>
            <person name="Lucas S."/>
            <person name="Copeland A."/>
            <person name="Lapidus A."/>
            <person name="Glavina del Rio T."/>
            <person name="Dalin E."/>
            <person name="Tice H."/>
            <person name="Bruce D."/>
            <person name="Goodwin L."/>
            <person name="Pitluck S."/>
            <person name="Kyrpides N."/>
            <person name="Mavromatis K."/>
            <person name="Ovchinnikova G."/>
            <person name="Daligault H."/>
            <person name="Detter J.C."/>
            <person name="Han C."/>
            <person name="Tapia R."/>
            <person name="Larimer F."/>
            <person name="Land M."/>
            <person name="Hauser L."/>
            <person name="Markowitz V."/>
            <person name="Cheng J.-F."/>
            <person name="Hugenholtz P."/>
            <person name="Woyke T."/>
            <person name="Wu D."/>
            <person name="Spring S."/>
            <person name="Schueler E."/>
            <person name="Brambilla E."/>
            <person name="Klenk H.-P."/>
            <person name="Eisen J.A."/>
        </authorList>
    </citation>
    <scope>NUCLEOTIDE SEQUENCE [LARGE SCALE GENOMIC DNA]</scope>
    <source>
        <strain evidence="3">DSM 4017 / NBRC 107636 / OCM 62 / WeN5</strain>
    </source>
</reference>
<dbReference type="GeneID" id="10823101"/>
<dbReference type="AlphaFoldDB" id="F7XNU6"/>
<evidence type="ECO:0000313" key="2">
    <source>
        <dbReference type="EMBL" id="AEH61303.1"/>
    </source>
</evidence>
<dbReference type="InterPro" id="IPR011991">
    <property type="entry name" value="ArsR-like_HTH"/>
</dbReference>
<evidence type="ECO:0000313" key="3">
    <source>
        <dbReference type="Proteomes" id="UP000006622"/>
    </source>
</evidence>
<protein>
    <recommendedName>
        <fullName evidence="1">Methanogenesis regulatory protein FilR1 middle domain-containing protein</fullName>
    </recommendedName>
</protein>
<accession>F7XNU6</accession>
<dbReference type="SUPFAM" id="SSF46785">
    <property type="entry name" value="Winged helix' DNA-binding domain"/>
    <property type="match status" value="1"/>
</dbReference>
<dbReference type="Gene3D" id="1.10.10.10">
    <property type="entry name" value="Winged helix-like DNA-binding domain superfamily/Winged helix DNA-binding domain"/>
    <property type="match status" value="1"/>
</dbReference>
<dbReference type="Pfam" id="PF08350">
    <property type="entry name" value="FilR1_middle"/>
    <property type="match status" value="1"/>
</dbReference>
<dbReference type="PIRSF" id="PIRSF006692">
    <property type="entry name" value="TF_HTH_AF0396_prd"/>
    <property type="match status" value="1"/>
</dbReference>
<dbReference type="EMBL" id="CP002101">
    <property type="protein sequence ID" value="AEH61303.1"/>
    <property type="molecule type" value="Genomic_DNA"/>
</dbReference>
<dbReference type="InterPro" id="IPR036388">
    <property type="entry name" value="WH-like_DNA-bd_sf"/>
</dbReference>
<dbReference type="InterPro" id="IPR036390">
    <property type="entry name" value="WH_DNA-bd_sf"/>
</dbReference>
<evidence type="ECO:0000259" key="1">
    <source>
        <dbReference type="Pfam" id="PF08350"/>
    </source>
</evidence>
<dbReference type="Proteomes" id="UP000006622">
    <property type="component" value="Chromosome"/>
</dbReference>
<dbReference type="InterPro" id="IPR013561">
    <property type="entry name" value="FilR1_middle_dom"/>
</dbReference>
<sequence length="261" mass="30593">MKHSLLDIVINSKKRRNVLMLLNERDRSADEIKNLLDETSSSIMPQIRILEENDLVVQENGNYRLSEVAHVIINNMKPFVDSIRLFDQYPEYWTKHDIRRLPKHLQRRIAEIKDYKLQKPDLSHLFELPDKLVEDILKSSKVMIFSSFFHPAYPKLLQKLADEGTEISIVLTGSTIDRFKIDHINEINDFLKLENTNIYSYKGECGVEAVVVTNTMMIMRLFFSDGSFSHTRIISHDPSSIKWARELFIYYKNSSESIEKI</sequence>
<dbReference type="OrthoDB" id="11410at2157"/>
<dbReference type="CDD" id="cd00090">
    <property type="entry name" value="HTH_ARSR"/>
    <property type="match status" value="1"/>
</dbReference>
<keyword evidence="3" id="KW-1185">Reference proteome</keyword>
<dbReference type="HOGENOM" id="CLU_062767_1_1_2"/>
<name>F7XNU6_METZD</name>
<dbReference type="KEGG" id="mzh:Mzhil_1464"/>